<dbReference type="Gene3D" id="3.30.497.10">
    <property type="entry name" value="Antithrombin, subunit I, domain 2"/>
    <property type="match status" value="1"/>
</dbReference>
<dbReference type="GO" id="GO:0005615">
    <property type="term" value="C:extracellular space"/>
    <property type="evidence" value="ECO:0007669"/>
    <property type="project" value="InterPro"/>
</dbReference>
<gene>
    <name evidence="3" type="ORF">GDO78_013867</name>
</gene>
<reference evidence="3" key="1">
    <citation type="thesis" date="2020" institute="ProQuest LLC" country="789 East Eisenhower Parkway, Ann Arbor, MI, USA">
        <title>Comparative Genomics and Chromosome Evolution.</title>
        <authorList>
            <person name="Mudd A.B."/>
        </authorList>
    </citation>
    <scope>NUCLEOTIDE SEQUENCE</scope>
    <source>
        <strain evidence="3">HN-11 Male</strain>
        <tissue evidence="3">Kidney and liver</tissue>
    </source>
</reference>
<dbReference type="InterPro" id="IPR036186">
    <property type="entry name" value="Serpin_sf"/>
</dbReference>
<dbReference type="SUPFAM" id="SSF56574">
    <property type="entry name" value="Serpins"/>
    <property type="match status" value="1"/>
</dbReference>
<comment type="similarity">
    <text evidence="1">Belongs to the serpin family.</text>
</comment>
<evidence type="ECO:0000259" key="2">
    <source>
        <dbReference type="SMART" id="SM00093"/>
    </source>
</evidence>
<organism evidence="3 4">
    <name type="scientific">Eleutherodactylus coqui</name>
    <name type="common">Puerto Rican coqui</name>
    <dbReference type="NCBI Taxonomy" id="57060"/>
    <lineage>
        <taxon>Eukaryota</taxon>
        <taxon>Metazoa</taxon>
        <taxon>Chordata</taxon>
        <taxon>Craniata</taxon>
        <taxon>Vertebrata</taxon>
        <taxon>Euteleostomi</taxon>
        <taxon>Amphibia</taxon>
        <taxon>Batrachia</taxon>
        <taxon>Anura</taxon>
        <taxon>Neobatrachia</taxon>
        <taxon>Hyloidea</taxon>
        <taxon>Eleutherodactylidae</taxon>
        <taxon>Eleutherodactylinae</taxon>
        <taxon>Eleutherodactylus</taxon>
        <taxon>Eleutherodactylus</taxon>
    </lineage>
</organism>
<dbReference type="InterPro" id="IPR042185">
    <property type="entry name" value="Serpin_sf_2"/>
</dbReference>
<proteinExistence type="inferred from homology"/>
<feature type="domain" description="Serpin" evidence="2">
    <location>
        <begin position="12"/>
        <end position="374"/>
    </location>
</feature>
<evidence type="ECO:0000313" key="4">
    <source>
        <dbReference type="Proteomes" id="UP000770717"/>
    </source>
</evidence>
<dbReference type="InterPro" id="IPR042178">
    <property type="entry name" value="Serpin_sf_1"/>
</dbReference>
<dbReference type="Proteomes" id="UP000770717">
    <property type="component" value="Unassembled WGS sequence"/>
</dbReference>
<comment type="caution">
    <text evidence="3">The sequence shown here is derived from an EMBL/GenBank/DDBJ whole genome shotgun (WGS) entry which is preliminary data.</text>
</comment>
<evidence type="ECO:0000313" key="3">
    <source>
        <dbReference type="EMBL" id="KAG9468027.1"/>
    </source>
</evidence>
<dbReference type="Gene3D" id="2.30.39.10">
    <property type="entry name" value="Alpha-1-antitrypsin, domain 1"/>
    <property type="match status" value="1"/>
</dbReference>
<dbReference type="InterPro" id="IPR000215">
    <property type="entry name" value="Serpin_fam"/>
</dbReference>
<dbReference type="PANTHER" id="PTHR11461">
    <property type="entry name" value="SERINE PROTEASE INHIBITOR, SERPIN"/>
    <property type="match status" value="1"/>
</dbReference>
<dbReference type="OrthoDB" id="671595at2759"/>
<dbReference type="SMART" id="SM00093">
    <property type="entry name" value="SERPIN"/>
    <property type="match status" value="1"/>
</dbReference>
<protein>
    <recommendedName>
        <fullName evidence="2">Serpin domain-containing protein</fullName>
    </recommendedName>
</protein>
<dbReference type="InterPro" id="IPR023796">
    <property type="entry name" value="Serpin_dom"/>
</dbReference>
<dbReference type="EMBL" id="WNTK01001074">
    <property type="protein sequence ID" value="KAG9468027.1"/>
    <property type="molecule type" value="Genomic_DNA"/>
</dbReference>
<dbReference type="PANTHER" id="PTHR11461:SF382">
    <property type="entry name" value="SERPIN B10-LIKE"/>
    <property type="match status" value="1"/>
</dbReference>
<dbReference type="Pfam" id="PF00079">
    <property type="entry name" value="Serpin"/>
    <property type="match status" value="1"/>
</dbReference>
<keyword evidence="4" id="KW-1185">Reference proteome</keyword>
<accession>A0A8J6EF54</accession>
<sequence length="374" mass="42147">MDICAASNQFAIDIFGVIDKSDPGQNVVLAPLSILTTLSMVYLGARGNTAAQMGKALHFSDVKEVHSSCKNLLRKLAESEGDYVLMNINKLFGEETFQFLPTFLKDTENFYGASLEELDFLNDPEKSRKYINDWITQQTQGKIQELLPDRSVSENTALVLANTFYFAANWTKPFSQRKTNKSPFTKISNEEVMVNMMHITSHFNVKYVRNPGIKILELPYGTSGNIVMVVLVPDNISVFKQVKEQLSMEKLNIWMSPLKMQKMNVLVHLPKFSIQKSLCMKNILSSLGIVDAFNQNKANFSGMTEQSDMFVSEAYHQTFLEVNERGTEAASSTASVMSVRSFPLEDVSVDLPFYYFIIEKTSSCILLSGMVYEP</sequence>
<evidence type="ECO:0000256" key="1">
    <source>
        <dbReference type="RuleBase" id="RU000411"/>
    </source>
</evidence>
<name>A0A8J6EF54_ELECQ</name>
<dbReference type="AlphaFoldDB" id="A0A8J6EF54"/>
<dbReference type="GO" id="GO:0004867">
    <property type="term" value="F:serine-type endopeptidase inhibitor activity"/>
    <property type="evidence" value="ECO:0007669"/>
    <property type="project" value="InterPro"/>
</dbReference>